<dbReference type="RefSeq" id="WP_126619657.1">
    <property type="nucleotide sequence ID" value="NZ_JBHUCY010000057.1"/>
</dbReference>
<evidence type="ECO:0000313" key="4">
    <source>
        <dbReference type="EMBL" id="RTR15746.1"/>
    </source>
</evidence>
<dbReference type="Pfam" id="PF19305">
    <property type="entry name" value="MmgE_PrpD_C"/>
    <property type="match status" value="1"/>
</dbReference>
<dbReference type="InterPro" id="IPR042183">
    <property type="entry name" value="MmgE/PrpD_sf_1"/>
</dbReference>
<dbReference type="Pfam" id="PF03972">
    <property type="entry name" value="MmgE_PrpD_N"/>
    <property type="match status" value="1"/>
</dbReference>
<dbReference type="InterPro" id="IPR042188">
    <property type="entry name" value="MmgE/PrpD_sf_2"/>
</dbReference>
<dbReference type="OrthoDB" id="9795089at2"/>
<dbReference type="PANTHER" id="PTHR16943:SF8">
    <property type="entry name" value="2-METHYLCITRATE DEHYDRATASE"/>
    <property type="match status" value="1"/>
</dbReference>
<gene>
    <name evidence="4" type="ORF">EJ903_22400</name>
</gene>
<dbReference type="InterPro" id="IPR036148">
    <property type="entry name" value="MmgE/PrpD_sf"/>
</dbReference>
<dbReference type="Gene3D" id="1.10.4100.10">
    <property type="entry name" value="2-methylcitrate dehydratase PrpD"/>
    <property type="match status" value="1"/>
</dbReference>
<comment type="similarity">
    <text evidence="1">Belongs to the PrpD family.</text>
</comment>
<evidence type="ECO:0000259" key="3">
    <source>
        <dbReference type="Pfam" id="PF19305"/>
    </source>
</evidence>
<protein>
    <submittedName>
        <fullName evidence="4">MmgE/PrpD family protein</fullName>
    </submittedName>
</protein>
<reference evidence="4 5" key="1">
    <citation type="submission" date="2018-12" db="EMBL/GenBank/DDBJ databases">
        <authorList>
            <person name="Yang Y."/>
        </authorList>
    </citation>
    <scope>NUCLEOTIDE SEQUENCE [LARGE SCALE GENOMIC DNA]</scope>
    <source>
        <strain evidence="4 5">L-25-5w-1</strain>
    </source>
</reference>
<sequence length="461" mass="47573">MTVAEQIAAWAVGAASFSPLAVARARAAITDTFGCIIAGRDDPATRAVAQACAMTGQQTGGPGCATVSGQRVGAGIAALVNGTAAHALDFDDNFHGATTHASAVLVPALLAAAQAHGRSGAEVVAAYIIGLEAQAWVGRGVNPSHYTAGWHSTSTVGCIGAAAAVARLIGLDQPSIAAAMTIAVSLCGGPKGQFGTPVKPLHAGLAARNAVEAASLAAAGMAGRADILEAPDGFLGLCGGAHPRGWPVPEGGPEDGALAIETIGLTAKRHPCCGATHRAIDAVLDLRRHHGFAAEDVAAIRVQVTQAHANNLSYARPVNEMQARFSMPYALALALRQDTLRLTDFTQTAVDRAELRALLPLTELSVYDPAEERSASGRLPHRITLVLNNGGHFLDIRQTARGDASLPFSDVERWRKFADCADFGGVLPGQAEALFAWLEAFANHDRQSMADFAFPGRAATA</sequence>
<feature type="domain" description="MmgE/PrpD C-terminal" evidence="3">
    <location>
        <begin position="270"/>
        <end position="422"/>
    </location>
</feature>
<comment type="caution">
    <text evidence="4">The sequence shown here is derived from an EMBL/GenBank/DDBJ whole genome shotgun (WGS) entry which is preliminary data.</text>
</comment>
<dbReference type="AlphaFoldDB" id="A0A3S0K7W5"/>
<dbReference type="EMBL" id="RXMA01000031">
    <property type="protein sequence ID" value="RTR15746.1"/>
    <property type="molecule type" value="Genomic_DNA"/>
</dbReference>
<keyword evidence="5" id="KW-1185">Reference proteome</keyword>
<dbReference type="InterPro" id="IPR045337">
    <property type="entry name" value="MmgE_PrpD_C"/>
</dbReference>
<dbReference type="InterPro" id="IPR045336">
    <property type="entry name" value="MmgE_PrpD_N"/>
</dbReference>
<accession>A0A3S0K7W5</accession>
<evidence type="ECO:0000259" key="2">
    <source>
        <dbReference type="Pfam" id="PF03972"/>
    </source>
</evidence>
<evidence type="ECO:0000313" key="5">
    <source>
        <dbReference type="Proteomes" id="UP000277007"/>
    </source>
</evidence>
<dbReference type="Gene3D" id="3.30.1330.120">
    <property type="entry name" value="2-methylcitrate dehydratase PrpD"/>
    <property type="match status" value="1"/>
</dbReference>
<organism evidence="4 5">
    <name type="scientific">Azospirillum griseum</name>
    <dbReference type="NCBI Taxonomy" id="2496639"/>
    <lineage>
        <taxon>Bacteria</taxon>
        <taxon>Pseudomonadati</taxon>
        <taxon>Pseudomonadota</taxon>
        <taxon>Alphaproteobacteria</taxon>
        <taxon>Rhodospirillales</taxon>
        <taxon>Azospirillaceae</taxon>
        <taxon>Azospirillum</taxon>
    </lineage>
</organism>
<proteinExistence type="inferred from homology"/>
<dbReference type="SUPFAM" id="SSF103378">
    <property type="entry name" value="2-methylcitrate dehydratase PrpD"/>
    <property type="match status" value="1"/>
</dbReference>
<name>A0A3S0K7W5_9PROT</name>
<dbReference type="PANTHER" id="PTHR16943">
    <property type="entry name" value="2-METHYLCITRATE DEHYDRATASE-RELATED"/>
    <property type="match status" value="1"/>
</dbReference>
<feature type="domain" description="MmgE/PrpD N-terminal" evidence="2">
    <location>
        <begin position="5"/>
        <end position="239"/>
    </location>
</feature>
<dbReference type="Proteomes" id="UP000277007">
    <property type="component" value="Unassembled WGS sequence"/>
</dbReference>
<dbReference type="GO" id="GO:0016829">
    <property type="term" value="F:lyase activity"/>
    <property type="evidence" value="ECO:0007669"/>
    <property type="project" value="InterPro"/>
</dbReference>
<dbReference type="InterPro" id="IPR005656">
    <property type="entry name" value="MmgE_PrpD"/>
</dbReference>
<evidence type="ECO:0000256" key="1">
    <source>
        <dbReference type="ARBA" id="ARBA00006174"/>
    </source>
</evidence>